<dbReference type="Gene3D" id="3.90.1640.30">
    <property type="match status" value="1"/>
</dbReference>
<comment type="caution">
    <text evidence="9">The sequence shown here is derived from an EMBL/GenBank/DDBJ whole genome shotgun (WGS) entry which is preliminary data.</text>
</comment>
<gene>
    <name evidence="9" type="ORF">Tasa_021_071</name>
</gene>
<dbReference type="InterPro" id="IPR051673">
    <property type="entry name" value="SSDNA_exonuclease_RecJ"/>
</dbReference>
<dbReference type="Proteomes" id="UP000032679">
    <property type="component" value="Unassembled WGS sequence"/>
</dbReference>
<dbReference type="SUPFAM" id="SSF64182">
    <property type="entry name" value="DHH phosphoesterases"/>
    <property type="match status" value="1"/>
</dbReference>
<evidence type="ECO:0000259" key="7">
    <source>
        <dbReference type="Pfam" id="PF02272"/>
    </source>
</evidence>
<dbReference type="Gene3D" id="3.10.310.30">
    <property type="match status" value="1"/>
</dbReference>
<evidence type="ECO:0000256" key="1">
    <source>
        <dbReference type="ARBA" id="ARBA00005915"/>
    </source>
</evidence>
<evidence type="ECO:0000259" key="6">
    <source>
        <dbReference type="Pfam" id="PF01368"/>
    </source>
</evidence>
<accession>A0A0D6MM36</accession>
<evidence type="ECO:0000256" key="3">
    <source>
        <dbReference type="ARBA" id="ARBA00022722"/>
    </source>
</evidence>
<dbReference type="PANTHER" id="PTHR30255:SF2">
    <property type="entry name" value="SINGLE-STRANDED-DNA-SPECIFIC EXONUCLEASE RECJ"/>
    <property type="match status" value="1"/>
</dbReference>
<dbReference type="InterPro" id="IPR003156">
    <property type="entry name" value="DHHA1_dom"/>
</dbReference>
<dbReference type="GO" id="GO:0003676">
    <property type="term" value="F:nucleic acid binding"/>
    <property type="evidence" value="ECO:0007669"/>
    <property type="project" value="InterPro"/>
</dbReference>
<reference evidence="9 10" key="1">
    <citation type="submission" date="2012-10" db="EMBL/GenBank/DDBJ databases">
        <title>Genome sequencing of Tanticharoenia sakaeratensis NBRC 103193.</title>
        <authorList>
            <person name="Azuma Y."/>
            <person name="Hadano H."/>
            <person name="Hirakawa H."/>
            <person name="Matsushita K."/>
        </authorList>
    </citation>
    <scope>NUCLEOTIDE SEQUENCE [LARGE SCALE GENOMIC DNA]</scope>
    <source>
        <strain evidence="9 10">NBRC 103193</strain>
    </source>
</reference>
<evidence type="ECO:0000256" key="4">
    <source>
        <dbReference type="ARBA" id="ARBA00022801"/>
    </source>
</evidence>
<keyword evidence="10" id="KW-1185">Reference proteome</keyword>
<dbReference type="InterPro" id="IPR001667">
    <property type="entry name" value="DDH_dom"/>
</dbReference>
<dbReference type="Pfam" id="PF01368">
    <property type="entry name" value="DHH"/>
    <property type="match status" value="1"/>
</dbReference>
<dbReference type="AlphaFoldDB" id="A0A0D6MM36"/>
<evidence type="ECO:0000259" key="8">
    <source>
        <dbReference type="Pfam" id="PF17768"/>
    </source>
</evidence>
<dbReference type="InterPro" id="IPR004610">
    <property type="entry name" value="RecJ"/>
</dbReference>
<evidence type="ECO:0000256" key="2">
    <source>
        <dbReference type="ARBA" id="ARBA00019841"/>
    </source>
</evidence>
<dbReference type="STRING" id="1231623.Tasa_021_071"/>
<feature type="domain" description="RecJ OB" evidence="8">
    <location>
        <begin position="489"/>
        <end position="600"/>
    </location>
</feature>
<name>A0A0D6MM36_9PROT</name>
<dbReference type="NCBIfam" id="TIGR00644">
    <property type="entry name" value="recJ"/>
    <property type="match status" value="1"/>
</dbReference>
<protein>
    <recommendedName>
        <fullName evidence="2">Single-stranded-DNA-specific exonuclease RecJ</fullName>
    </recommendedName>
</protein>
<dbReference type="PANTHER" id="PTHR30255">
    <property type="entry name" value="SINGLE-STRANDED-DNA-SPECIFIC EXONUCLEASE RECJ"/>
    <property type="match status" value="1"/>
</dbReference>
<dbReference type="GO" id="GO:0006281">
    <property type="term" value="P:DNA repair"/>
    <property type="evidence" value="ECO:0007669"/>
    <property type="project" value="InterPro"/>
</dbReference>
<dbReference type="InterPro" id="IPR038763">
    <property type="entry name" value="DHH_sf"/>
</dbReference>
<evidence type="ECO:0000313" key="9">
    <source>
        <dbReference type="EMBL" id="GAN54490.1"/>
    </source>
</evidence>
<feature type="domain" description="DDH" evidence="6">
    <location>
        <begin position="107"/>
        <end position="235"/>
    </location>
</feature>
<evidence type="ECO:0000256" key="5">
    <source>
        <dbReference type="ARBA" id="ARBA00022839"/>
    </source>
</evidence>
<dbReference type="Pfam" id="PF17768">
    <property type="entry name" value="RecJ_OB"/>
    <property type="match status" value="1"/>
</dbReference>
<feature type="domain" description="DHHA1" evidence="7">
    <location>
        <begin position="386"/>
        <end position="474"/>
    </location>
</feature>
<keyword evidence="3" id="KW-0540">Nuclease</keyword>
<dbReference type="GO" id="GO:0006310">
    <property type="term" value="P:DNA recombination"/>
    <property type="evidence" value="ECO:0007669"/>
    <property type="project" value="InterPro"/>
</dbReference>
<comment type="similarity">
    <text evidence="1">Belongs to the RecJ family.</text>
</comment>
<dbReference type="InterPro" id="IPR041122">
    <property type="entry name" value="RecJ_OB"/>
</dbReference>
<organism evidence="9 10">
    <name type="scientific">Tanticharoenia sakaeratensis NBRC 103193</name>
    <dbReference type="NCBI Taxonomy" id="1231623"/>
    <lineage>
        <taxon>Bacteria</taxon>
        <taxon>Pseudomonadati</taxon>
        <taxon>Pseudomonadota</taxon>
        <taxon>Alphaproteobacteria</taxon>
        <taxon>Acetobacterales</taxon>
        <taxon>Acetobacteraceae</taxon>
        <taxon>Tanticharoenia</taxon>
    </lineage>
</organism>
<dbReference type="GO" id="GO:0008409">
    <property type="term" value="F:5'-3' exonuclease activity"/>
    <property type="evidence" value="ECO:0007669"/>
    <property type="project" value="InterPro"/>
</dbReference>
<sequence>MSEALQLTDAADHLVLGVDRSASLRRWVWRDGHAGDGPARDALAMSQRAGISDMLARILCARGVDLGTLGLFLDPRLRAALPDPSCLKGLDQAAERLARAVRAGETVGIFGDYDVDGACSTALLTETLRALNLRVLTHIPDRLAEGYGPNAPALTRMVEAGASLLICADCGTAARDVLDPLRAQADIVVLDHHKPDGGLLPNAIVVNPNRLDCDSGLSAICATAVAFLTMVGMVRDLRREGWFAEGTAPDLMASLDLVALATICDVMPLTGLNRALVSQGLRVMARGARLGLSTLASVVGVQDAPTAMTCGFAFGPRINAGGRIAQADLGLRLLLSEDAVEARALAERLDEVNRTRQGVESDILRAALDAAEAQCAEGRAALFLHGPSWHPGVVGIVAGRVRERCNRPAFVGALQDGIIKGSARSVPGLDLGAAVIAARQSGLLLTGGGHAMAAGFSLRVEDAEAFHTFMDTRLAAANTLPPQADLVLDGIVSLRGADLGLAQELGRMAPFGAGNEEPLLALAHVRSVHAQRIGRDSNTLRVSLQDENGGMRLRGLAFRAADKRFAALLEDPSRPLLHVAGWLRAEQWQGRDTLSLIIVDVAIA</sequence>
<evidence type="ECO:0000313" key="10">
    <source>
        <dbReference type="Proteomes" id="UP000032679"/>
    </source>
</evidence>
<dbReference type="EMBL" id="BALE01000021">
    <property type="protein sequence ID" value="GAN54490.1"/>
    <property type="molecule type" value="Genomic_DNA"/>
</dbReference>
<keyword evidence="5 9" id="KW-0269">Exonuclease</keyword>
<keyword evidence="4" id="KW-0378">Hydrolase</keyword>
<proteinExistence type="inferred from homology"/>
<dbReference type="Pfam" id="PF02272">
    <property type="entry name" value="DHHA1"/>
    <property type="match status" value="1"/>
</dbReference>